<evidence type="ECO:0000313" key="1">
    <source>
        <dbReference type="EMBL" id="CDL41743.1"/>
    </source>
</evidence>
<protein>
    <submittedName>
        <fullName evidence="1">Uncharacterized protein</fullName>
    </submittedName>
</protein>
<proteinExistence type="predicted"/>
<name>A0A7G2IZ20_CITFR</name>
<comment type="caution">
    <text evidence="1">The sequence shown here is derived from an EMBL/GenBank/DDBJ whole genome shotgun (WGS) entry which is preliminary data.</text>
</comment>
<sequence>MGAVEMSASMRSKGQKYKFSQWSHSTLVTCNITLSTR</sequence>
<organism evidence="1 2">
    <name type="scientific">Citrobacter freundii</name>
    <dbReference type="NCBI Taxonomy" id="546"/>
    <lineage>
        <taxon>Bacteria</taxon>
        <taxon>Pseudomonadati</taxon>
        <taxon>Pseudomonadota</taxon>
        <taxon>Gammaproteobacteria</taxon>
        <taxon>Enterobacterales</taxon>
        <taxon>Enterobacteriaceae</taxon>
        <taxon>Citrobacter</taxon>
        <taxon>Citrobacter freundii complex</taxon>
    </lineage>
</organism>
<dbReference type="AlphaFoldDB" id="A0A7G2IZ20"/>
<dbReference type="Proteomes" id="UP000019194">
    <property type="component" value="Unassembled WGS sequence"/>
</dbReference>
<accession>A0A7G2IZ20</accession>
<dbReference type="EMBL" id="CBWP010000088">
    <property type="protein sequence ID" value="CDL41743.1"/>
    <property type="molecule type" value="Genomic_DNA"/>
</dbReference>
<evidence type="ECO:0000313" key="2">
    <source>
        <dbReference type="Proteomes" id="UP000019194"/>
    </source>
</evidence>
<reference evidence="1 2" key="1">
    <citation type="submission" date="2013-10" db="EMBL/GenBank/DDBJ databases">
        <title>Antibiotic resistance diversity of beta-lactamase producers in the General Hospital Vienna.</title>
        <authorList>
            <person name="Barisic I."/>
            <person name="Mitteregger D."/>
            <person name="Hirschl A.M."/>
            <person name="Noehammer C."/>
            <person name="Wiesinger-Mayr H."/>
        </authorList>
    </citation>
    <scope>NUCLEOTIDE SEQUENCE [LARGE SCALE GENOMIC DNA]</scope>
    <source>
        <strain evidence="1 2">ISC11</strain>
    </source>
</reference>